<dbReference type="OrthoDB" id="419598at2759"/>
<dbReference type="PANTHER" id="PTHR47129">
    <property type="entry name" value="QUINONE OXIDOREDUCTASE 2"/>
    <property type="match status" value="1"/>
</dbReference>
<feature type="domain" description="NmrA-like" evidence="2">
    <location>
        <begin position="68"/>
        <end position="234"/>
    </location>
</feature>
<sequence>MPIQKLGLGMKTVGIFPASGGLGGSTATHLLKIVPGDQVTLIARYPDKTQLLPGADKARIRQASHVRDYRVKVQLPAIDAAHRAGVKHIFYSSLGFALPDKKESLAEVMLAHLESEEHLRKIAAGDPAFTWTSVREGLYHESFPIYTSFWSLQAPTDEICIPHNGDGPGISWVKRDELGEATAKLISQYASLLPAESWPHVNNIVCFTGPRELTLTDTVQMLGKAAGKLVRIREVGFDEWIAQPQILEYFGDREKAKTWATAWDAIRAGETAFVSSTLEQLLGRKPQEFDVAIQDMSFGKYLSRFDDSRQLVRLARRAQLSLSKKEEIYQFQNRMRGFVAALGVIQTRYCSREITAQISRSLDEPWDRKPMKFQDALGRRYPVPLEGFMNFLQFAFKSNVTLHAAVQQCQIWLFTPANSNPGLWYIILKDDWKHISKPGVRLGMSFATQSEEEGGASQYPSRGASATARTDGIPTGPTDNVNSLAGQLMLNEDTIKSVRFGEPLPPWATYDPKTNFKLL</sequence>
<evidence type="ECO:0008006" key="6">
    <source>
        <dbReference type="Google" id="ProtNLM"/>
    </source>
</evidence>
<feature type="domain" description="Ubiquitin-like" evidence="3">
    <location>
        <begin position="367"/>
        <end position="447"/>
    </location>
</feature>
<keyword evidence="5" id="KW-1185">Reference proteome</keyword>
<dbReference type="Pfam" id="PF22893">
    <property type="entry name" value="ULD_2"/>
    <property type="match status" value="1"/>
</dbReference>
<dbReference type="PANTHER" id="PTHR47129:SF1">
    <property type="entry name" value="NMRA-LIKE DOMAIN-CONTAINING PROTEIN"/>
    <property type="match status" value="1"/>
</dbReference>
<evidence type="ECO:0000313" key="4">
    <source>
        <dbReference type="EMBL" id="KAI6778145.1"/>
    </source>
</evidence>
<dbReference type="InterPro" id="IPR036291">
    <property type="entry name" value="NAD(P)-bd_dom_sf"/>
</dbReference>
<accession>A0A9Q0BB56</accession>
<dbReference type="InterPro" id="IPR052718">
    <property type="entry name" value="NmrA-type_oxidoreductase"/>
</dbReference>
<gene>
    <name evidence="4" type="ORF">J7T54_007191</name>
</gene>
<dbReference type="AlphaFoldDB" id="A0A9Q0BB56"/>
<dbReference type="RefSeq" id="XP_051359001.1">
    <property type="nucleotide sequence ID" value="XM_051510051.1"/>
</dbReference>
<comment type="caution">
    <text evidence="4">The sequence shown here is derived from an EMBL/GenBank/DDBJ whole genome shotgun (WGS) entry which is preliminary data.</text>
</comment>
<dbReference type="GeneID" id="75833667"/>
<evidence type="ECO:0000259" key="2">
    <source>
        <dbReference type="Pfam" id="PF05368"/>
    </source>
</evidence>
<dbReference type="Gene3D" id="3.40.50.720">
    <property type="entry name" value="NAD(P)-binding Rossmann-like Domain"/>
    <property type="match status" value="1"/>
</dbReference>
<evidence type="ECO:0000256" key="1">
    <source>
        <dbReference type="SAM" id="MobiDB-lite"/>
    </source>
</evidence>
<reference evidence="4" key="2">
    <citation type="submission" date="2022-07" db="EMBL/GenBank/DDBJ databases">
        <authorList>
            <person name="Goncalves M.F.M."/>
            <person name="Hilario S."/>
            <person name="Van De Peer Y."/>
            <person name="Esteves A.C."/>
            <person name="Alves A."/>
        </authorList>
    </citation>
    <scope>NUCLEOTIDE SEQUENCE</scope>
    <source>
        <strain evidence="4">MUM 19.33</strain>
    </source>
</reference>
<organism evidence="4 5">
    <name type="scientific">Emericellopsis cladophorae</name>
    <dbReference type="NCBI Taxonomy" id="2686198"/>
    <lineage>
        <taxon>Eukaryota</taxon>
        <taxon>Fungi</taxon>
        <taxon>Dikarya</taxon>
        <taxon>Ascomycota</taxon>
        <taxon>Pezizomycotina</taxon>
        <taxon>Sordariomycetes</taxon>
        <taxon>Hypocreomycetidae</taxon>
        <taxon>Hypocreales</taxon>
        <taxon>Bionectriaceae</taxon>
        <taxon>Emericellopsis</taxon>
    </lineage>
</organism>
<proteinExistence type="predicted"/>
<dbReference type="InterPro" id="IPR008030">
    <property type="entry name" value="NmrA-like"/>
</dbReference>
<dbReference type="SUPFAM" id="SSF51735">
    <property type="entry name" value="NAD(P)-binding Rossmann-fold domains"/>
    <property type="match status" value="1"/>
</dbReference>
<feature type="region of interest" description="Disordered" evidence="1">
    <location>
        <begin position="451"/>
        <end position="483"/>
    </location>
</feature>
<dbReference type="Proteomes" id="UP001055219">
    <property type="component" value="Unassembled WGS sequence"/>
</dbReference>
<dbReference type="Pfam" id="PF05368">
    <property type="entry name" value="NmrA"/>
    <property type="match status" value="1"/>
</dbReference>
<protein>
    <recommendedName>
        <fullName evidence="6">NmrA-like domain-containing protein</fullName>
    </recommendedName>
</protein>
<dbReference type="InterPro" id="IPR054464">
    <property type="entry name" value="ULD_fung"/>
</dbReference>
<reference evidence="4" key="1">
    <citation type="journal article" date="2021" name="J Fungi (Basel)">
        <title>Genomic and Metabolomic Analyses of the Marine Fungus Emericellopsis cladophorae: Insights into Saltwater Adaptability Mechanisms and Its Biosynthetic Potential.</title>
        <authorList>
            <person name="Goncalves M.F.M."/>
            <person name="Hilario S."/>
            <person name="Van de Peer Y."/>
            <person name="Esteves A.C."/>
            <person name="Alves A."/>
        </authorList>
    </citation>
    <scope>NUCLEOTIDE SEQUENCE</scope>
    <source>
        <strain evidence="4">MUM 19.33</strain>
    </source>
</reference>
<name>A0A9Q0BB56_9HYPO</name>
<evidence type="ECO:0000259" key="3">
    <source>
        <dbReference type="Pfam" id="PF22893"/>
    </source>
</evidence>
<dbReference type="EMBL" id="JAGIXG020000080">
    <property type="protein sequence ID" value="KAI6778145.1"/>
    <property type="molecule type" value="Genomic_DNA"/>
</dbReference>
<evidence type="ECO:0000313" key="5">
    <source>
        <dbReference type="Proteomes" id="UP001055219"/>
    </source>
</evidence>